<dbReference type="EMBL" id="UINC01187962">
    <property type="protein sequence ID" value="SVE00956.1"/>
    <property type="molecule type" value="Genomic_DNA"/>
</dbReference>
<organism evidence="2">
    <name type="scientific">marine metagenome</name>
    <dbReference type="NCBI Taxonomy" id="408172"/>
    <lineage>
        <taxon>unclassified sequences</taxon>
        <taxon>metagenomes</taxon>
        <taxon>ecological metagenomes</taxon>
    </lineage>
</organism>
<sequence>MVLGFLLLWSGLHLAASADEPTTDKPDFVDEPSLTIDE</sequence>
<feature type="region of interest" description="Disordered" evidence="1">
    <location>
        <begin position="18"/>
        <end position="38"/>
    </location>
</feature>
<reference evidence="2" key="1">
    <citation type="submission" date="2018-05" db="EMBL/GenBank/DDBJ databases">
        <authorList>
            <person name="Lanie J.A."/>
            <person name="Ng W.-L."/>
            <person name="Kazmierczak K.M."/>
            <person name="Andrzejewski T.M."/>
            <person name="Davidsen T.M."/>
            <person name="Wayne K.J."/>
            <person name="Tettelin H."/>
            <person name="Glass J.I."/>
            <person name="Rusch D."/>
            <person name="Podicherti R."/>
            <person name="Tsui H.-C.T."/>
            <person name="Winkler M.E."/>
        </authorList>
    </citation>
    <scope>NUCLEOTIDE SEQUENCE</scope>
</reference>
<evidence type="ECO:0000256" key="1">
    <source>
        <dbReference type="SAM" id="MobiDB-lite"/>
    </source>
</evidence>
<evidence type="ECO:0000313" key="2">
    <source>
        <dbReference type="EMBL" id="SVE00956.1"/>
    </source>
</evidence>
<accession>A0A382ZZ82</accession>
<protein>
    <submittedName>
        <fullName evidence="2">Uncharacterized protein</fullName>
    </submittedName>
</protein>
<dbReference type="AlphaFoldDB" id="A0A382ZZ82"/>
<proteinExistence type="predicted"/>
<name>A0A382ZZ82_9ZZZZ</name>
<feature type="non-terminal residue" evidence="2">
    <location>
        <position position="38"/>
    </location>
</feature>
<gene>
    <name evidence="2" type="ORF">METZ01_LOCUS453810</name>
</gene>